<dbReference type="HOGENOM" id="CLU_165255_1_1_5"/>
<dbReference type="InterPro" id="IPR001455">
    <property type="entry name" value="TusA-like"/>
</dbReference>
<dbReference type="Gene3D" id="3.30.110.40">
    <property type="entry name" value="TusA-like domain"/>
    <property type="match status" value="1"/>
</dbReference>
<evidence type="ECO:0000313" key="4">
    <source>
        <dbReference type="Proteomes" id="UP000001591"/>
    </source>
</evidence>
<dbReference type="KEGG" id="rce:RC1_0561"/>
<dbReference type="PROSITE" id="PS01148">
    <property type="entry name" value="UPF0033"/>
    <property type="match status" value="1"/>
</dbReference>
<sequence>MDADRSLDCTGLVCPLPVLRARKVLSGMAPGQVLAVSATDPAAPRDFDAFCAAAGHTLLDREERDGVFGFRIRRGG</sequence>
<evidence type="ECO:0000256" key="1">
    <source>
        <dbReference type="ARBA" id="ARBA00008984"/>
    </source>
</evidence>
<dbReference type="eggNOG" id="COG0425">
    <property type="taxonomic scope" value="Bacteria"/>
</dbReference>
<protein>
    <submittedName>
        <fullName evidence="3">Conserved domain protein</fullName>
    </submittedName>
</protein>
<gene>
    <name evidence="3" type="ordered locus">RC1_0561</name>
</gene>
<evidence type="ECO:0000313" key="3">
    <source>
        <dbReference type="EMBL" id="ACI97997.1"/>
    </source>
</evidence>
<keyword evidence="4" id="KW-1185">Reference proteome</keyword>
<dbReference type="PANTHER" id="PTHR33279">
    <property type="entry name" value="SULFUR CARRIER PROTEIN YEDF-RELATED"/>
    <property type="match status" value="1"/>
</dbReference>
<reference evidence="3 4" key="1">
    <citation type="journal article" date="2010" name="BMC Genomics">
        <title>Metabolic flexibility revealed in the genome of the cyst-forming alpha-1 proteobacterium Rhodospirillum centenum.</title>
        <authorList>
            <person name="Lu Y.K."/>
            <person name="Marden J."/>
            <person name="Han M."/>
            <person name="Swingley W.D."/>
            <person name="Mastrian S.D."/>
            <person name="Chowdhury S.R."/>
            <person name="Hao J."/>
            <person name="Helmy T."/>
            <person name="Kim S."/>
            <person name="Kurdoglu A.A."/>
            <person name="Matthies H.J."/>
            <person name="Rollo D."/>
            <person name="Stothard P."/>
            <person name="Blankenship R.E."/>
            <person name="Bauer C.E."/>
            <person name="Touchman J.W."/>
        </authorList>
    </citation>
    <scope>NUCLEOTIDE SEQUENCE [LARGE SCALE GENOMIC DNA]</scope>
    <source>
        <strain evidence="4">ATCC 51521 / SW</strain>
    </source>
</reference>
<accession>B6IRB1</accession>
<dbReference type="RefSeq" id="WP_012565789.1">
    <property type="nucleotide sequence ID" value="NC_011420.2"/>
</dbReference>
<dbReference type="Proteomes" id="UP000001591">
    <property type="component" value="Chromosome"/>
</dbReference>
<dbReference type="AlphaFoldDB" id="B6IRB1"/>
<feature type="domain" description="UPF0033" evidence="2">
    <location>
        <begin position="7"/>
        <end position="31"/>
    </location>
</feature>
<dbReference type="STRING" id="414684.RC1_0561"/>
<dbReference type="SUPFAM" id="SSF64307">
    <property type="entry name" value="SirA-like"/>
    <property type="match status" value="1"/>
</dbReference>
<dbReference type="InterPro" id="IPR036868">
    <property type="entry name" value="TusA-like_sf"/>
</dbReference>
<organism evidence="3 4">
    <name type="scientific">Rhodospirillum centenum (strain ATCC 51521 / SW)</name>
    <dbReference type="NCBI Taxonomy" id="414684"/>
    <lineage>
        <taxon>Bacteria</taxon>
        <taxon>Pseudomonadati</taxon>
        <taxon>Pseudomonadota</taxon>
        <taxon>Alphaproteobacteria</taxon>
        <taxon>Rhodospirillales</taxon>
        <taxon>Rhodospirillaceae</taxon>
        <taxon>Rhodospirillum</taxon>
    </lineage>
</organism>
<dbReference type="PANTHER" id="PTHR33279:SF6">
    <property type="entry name" value="SULFUR CARRIER PROTEIN YEDF-RELATED"/>
    <property type="match status" value="1"/>
</dbReference>
<proteinExistence type="inferred from homology"/>
<evidence type="ECO:0000259" key="2">
    <source>
        <dbReference type="PROSITE" id="PS01148"/>
    </source>
</evidence>
<comment type="similarity">
    <text evidence="1">Belongs to the sulfur carrier protein TusA family.</text>
</comment>
<dbReference type="CDD" id="cd00291">
    <property type="entry name" value="SirA_YedF_YeeD"/>
    <property type="match status" value="1"/>
</dbReference>
<name>B6IRB1_RHOCS</name>
<dbReference type="OrthoDB" id="9797551at2"/>
<dbReference type="Pfam" id="PF01206">
    <property type="entry name" value="TusA"/>
    <property type="match status" value="1"/>
</dbReference>
<dbReference type="EMBL" id="CP000613">
    <property type="protein sequence ID" value="ACI97997.1"/>
    <property type="molecule type" value="Genomic_DNA"/>
</dbReference>